<evidence type="ECO:0000313" key="4">
    <source>
        <dbReference type="EMBL" id="SFU42075.1"/>
    </source>
</evidence>
<evidence type="ECO:0000256" key="2">
    <source>
        <dbReference type="ARBA" id="ARBA00022729"/>
    </source>
</evidence>
<sequence length="338" mass="37109">MRRKADEQEQTYQKKLQELGEKKSVFFLEIRHIMTKNIPCQLQDFTLTMARSVKPSPLLLPLLLGFLLNGGAIAKDTAADGSVSAENNASAAKTASVDDSRQTEAIEGPVFKNAAPPATYPTYSKKDPWESVNRKIFSFNESVDDYLMRPIAKGYRWIMPDPLETAVGNVFSNLGDIPITLNNLLQLKFGNALTSSTRFVVNSTLGLAGIVDLASGIGFEKHDEDFGQTLGYYGVASGPYVVLPFLGPSSTRDAGGRVIDTVTDPVFVGSFFVAPFIGPIVGSTKVTDTRAGLLKSEKTLEEASLDKYEFIRDAYLQRRQNLVHDGNPPKNMEDEEEI</sequence>
<comment type="similarity">
    <text evidence="1">Belongs to the MlaA family.</text>
</comment>
<protein>
    <submittedName>
        <fullName evidence="4">Phospholipid-binding lipoprotein MlaA</fullName>
    </submittedName>
</protein>
<proteinExistence type="inferred from homology"/>
<organism evidence="4 5">
    <name type="scientific">Nitrosospira multiformis</name>
    <dbReference type="NCBI Taxonomy" id="1231"/>
    <lineage>
        <taxon>Bacteria</taxon>
        <taxon>Pseudomonadati</taxon>
        <taxon>Pseudomonadota</taxon>
        <taxon>Betaproteobacteria</taxon>
        <taxon>Nitrosomonadales</taxon>
        <taxon>Nitrosomonadaceae</taxon>
        <taxon>Nitrosospira</taxon>
    </lineage>
</organism>
<dbReference type="Proteomes" id="UP000182649">
    <property type="component" value="Unassembled WGS sequence"/>
</dbReference>
<evidence type="ECO:0000256" key="1">
    <source>
        <dbReference type="ARBA" id="ARBA00010634"/>
    </source>
</evidence>
<evidence type="ECO:0000256" key="3">
    <source>
        <dbReference type="SAM" id="MobiDB-lite"/>
    </source>
</evidence>
<dbReference type="PRINTS" id="PR01805">
    <property type="entry name" value="VACJLIPOPROT"/>
</dbReference>
<reference evidence="4 5" key="1">
    <citation type="submission" date="2016-10" db="EMBL/GenBank/DDBJ databases">
        <authorList>
            <person name="de Groot N.N."/>
        </authorList>
    </citation>
    <scope>NUCLEOTIDE SEQUENCE [LARGE SCALE GENOMIC DNA]</scope>
    <source>
        <strain evidence="4 5">Nl14</strain>
    </source>
</reference>
<dbReference type="GO" id="GO:0120010">
    <property type="term" value="P:intermembrane phospholipid transfer"/>
    <property type="evidence" value="ECO:0007669"/>
    <property type="project" value="TreeGrafter"/>
</dbReference>
<dbReference type="PANTHER" id="PTHR30035">
    <property type="entry name" value="LIPOPROTEIN VACJ-RELATED"/>
    <property type="match status" value="1"/>
</dbReference>
<name>A0A1I7G0W0_9PROT</name>
<dbReference type="Pfam" id="PF04333">
    <property type="entry name" value="MlaA"/>
    <property type="match status" value="1"/>
</dbReference>
<dbReference type="PANTHER" id="PTHR30035:SF3">
    <property type="entry name" value="INTERMEMBRANE PHOSPHOLIPID TRANSPORT SYSTEM LIPOPROTEIN MLAA"/>
    <property type="match status" value="1"/>
</dbReference>
<gene>
    <name evidence="4" type="ORF">SAMN05216417_10348</name>
</gene>
<feature type="region of interest" description="Disordered" evidence="3">
    <location>
        <begin position="85"/>
        <end position="108"/>
    </location>
</feature>
<evidence type="ECO:0000313" key="5">
    <source>
        <dbReference type="Proteomes" id="UP000182649"/>
    </source>
</evidence>
<accession>A0A1I7G0W0</accession>
<keyword evidence="2" id="KW-0732">Signal</keyword>
<dbReference type="InterPro" id="IPR007428">
    <property type="entry name" value="MlaA"/>
</dbReference>
<keyword evidence="4" id="KW-0449">Lipoprotein</keyword>
<dbReference type="EMBL" id="FPBZ01000003">
    <property type="protein sequence ID" value="SFU42075.1"/>
    <property type="molecule type" value="Genomic_DNA"/>
</dbReference>
<dbReference type="AlphaFoldDB" id="A0A1I7G0W0"/>
<dbReference type="GO" id="GO:0016020">
    <property type="term" value="C:membrane"/>
    <property type="evidence" value="ECO:0007669"/>
    <property type="project" value="InterPro"/>
</dbReference>